<feature type="transmembrane region" description="Helical" evidence="1">
    <location>
        <begin position="6"/>
        <end position="24"/>
    </location>
</feature>
<keyword evidence="1" id="KW-0472">Membrane</keyword>
<gene>
    <name evidence="3" type="ORF">LSH36_136g05043</name>
</gene>
<reference evidence="3" key="1">
    <citation type="journal article" date="2023" name="Mol. Biol. Evol.">
        <title>Third-Generation Sequencing Reveals the Adaptive Role of the Epigenome in Three Deep-Sea Polychaetes.</title>
        <authorList>
            <person name="Perez M."/>
            <person name="Aroh O."/>
            <person name="Sun Y."/>
            <person name="Lan Y."/>
            <person name="Juniper S.K."/>
            <person name="Young C.R."/>
            <person name="Angers B."/>
            <person name="Qian P.Y."/>
        </authorList>
    </citation>
    <scope>NUCLEOTIDE SEQUENCE</scope>
    <source>
        <strain evidence="3">P08H-3</strain>
    </source>
</reference>
<feature type="domain" description="Neurotransmitter-gated ion-channel ligand-binding" evidence="2">
    <location>
        <begin position="34"/>
        <end position="76"/>
    </location>
</feature>
<dbReference type="GO" id="GO:0016020">
    <property type="term" value="C:membrane"/>
    <property type="evidence" value="ECO:0007669"/>
    <property type="project" value="InterPro"/>
</dbReference>
<dbReference type="Pfam" id="PF02931">
    <property type="entry name" value="Neur_chan_LBD"/>
    <property type="match status" value="1"/>
</dbReference>
<keyword evidence="1" id="KW-1133">Transmembrane helix</keyword>
<dbReference type="Gene3D" id="2.70.170.10">
    <property type="entry name" value="Neurotransmitter-gated ion-channel ligand-binding domain"/>
    <property type="match status" value="1"/>
</dbReference>
<organism evidence="3 4">
    <name type="scientific">Paralvinella palmiformis</name>
    <dbReference type="NCBI Taxonomy" id="53620"/>
    <lineage>
        <taxon>Eukaryota</taxon>
        <taxon>Metazoa</taxon>
        <taxon>Spiralia</taxon>
        <taxon>Lophotrochozoa</taxon>
        <taxon>Annelida</taxon>
        <taxon>Polychaeta</taxon>
        <taxon>Sedentaria</taxon>
        <taxon>Canalipalpata</taxon>
        <taxon>Terebellida</taxon>
        <taxon>Terebelliformia</taxon>
        <taxon>Alvinellidae</taxon>
        <taxon>Paralvinella</taxon>
    </lineage>
</organism>
<dbReference type="AlphaFoldDB" id="A0AAD9JW18"/>
<proteinExistence type="predicted"/>
<evidence type="ECO:0000259" key="2">
    <source>
        <dbReference type="Pfam" id="PF02931"/>
    </source>
</evidence>
<name>A0AAD9JW18_9ANNE</name>
<evidence type="ECO:0000313" key="4">
    <source>
        <dbReference type="Proteomes" id="UP001208570"/>
    </source>
</evidence>
<sequence>MDSSGSSVWMPVQLVTFWMLYYLFSCTQANHDAKRLYDDLLKKSNYNRLIRPVQNSNETLEVKLGLKLSQLADVHGNEPSCDSPLETLTIKSSESSDNIFAIVVAVIIISGYALVTYIFLVAK</sequence>
<feature type="transmembrane region" description="Helical" evidence="1">
    <location>
        <begin position="99"/>
        <end position="120"/>
    </location>
</feature>
<keyword evidence="4" id="KW-1185">Reference proteome</keyword>
<accession>A0AAD9JW18</accession>
<keyword evidence="1" id="KW-0812">Transmembrane</keyword>
<comment type="caution">
    <text evidence="3">The sequence shown here is derived from an EMBL/GenBank/DDBJ whole genome shotgun (WGS) entry which is preliminary data.</text>
</comment>
<dbReference type="Proteomes" id="UP001208570">
    <property type="component" value="Unassembled WGS sequence"/>
</dbReference>
<evidence type="ECO:0000313" key="3">
    <source>
        <dbReference type="EMBL" id="KAK2160317.1"/>
    </source>
</evidence>
<dbReference type="GO" id="GO:0005230">
    <property type="term" value="F:extracellular ligand-gated monoatomic ion channel activity"/>
    <property type="evidence" value="ECO:0007669"/>
    <property type="project" value="InterPro"/>
</dbReference>
<protein>
    <recommendedName>
        <fullName evidence="2">Neurotransmitter-gated ion-channel ligand-binding domain-containing protein</fullName>
    </recommendedName>
</protein>
<dbReference type="InterPro" id="IPR006202">
    <property type="entry name" value="Neur_chan_lig-bd"/>
</dbReference>
<dbReference type="SUPFAM" id="SSF63712">
    <property type="entry name" value="Nicotinic receptor ligand binding domain-like"/>
    <property type="match status" value="1"/>
</dbReference>
<dbReference type="EMBL" id="JAODUP010000136">
    <property type="protein sequence ID" value="KAK2160317.1"/>
    <property type="molecule type" value="Genomic_DNA"/>
</dbReference>
<dbReference type="InterPro" id="IPR036734">
    <property type="entry name" value="Neur_chan_lig-bd_sf"/>
</dbReference>
<evidence type="ECO:0000256" key="1">
    <source>
        <dbReference type="SAM" id="Phobius"/>
    </source>
</evidence>